<dbReference type="Gene3D" id="1.10.510.10">
    <property type="entry name" value="Transferase(Phosphotransferase) domain 1"/>
    <property type="match status" value="1"/>
</dbReference>
<organism evidence="2 3">
    <name type="scientific">Ganoderma sinense ZZ0214-1</name>
    <dbReference type="NCBI Taxonomy" id="1077348"/>
    <lineage>
        <taxon>Eukaryota</taxon>
        <taxon>Fungi</taxon>
        <taxon>Dikarya</taxon>
        <taxon>Basidiomycota</taxon>
        <taxon>Agaricomycotina</taxon>
        <taxon>Agaricomycetes</taxon>
        <taxon>Polyporales</taxon>
        <taxon>Polyporaceae</taxon>
        <taxon>Ganoderma</taxon>
    </lineage>
</organism>
<reference evidence="2 3" key="1">
    <citation type="journal article" date="2015" name="Sci. Rep.">
        <title>Chromosome-level genome map provides insights into diverse defense mechanisms in the medicinal fungus Ganoderma sinense.</title>
        <authorList>
            <person name="Zhu Y."/>
            <person name="Xu J."/>
            <person name="Sun C."/>
            <person name="Zhou S."/>
            <person name="Xu H."/>
            <person name="Nelson D.R."/>
            <person name="Qian J."/>
            <person name="Song J."/>
            <person name="Luo H."/>
            <person name="Xiang L."/>
            <person name="Li Y."/>
            <person name="Xu Z."/>
            <person name="Ji A."/>
            <person name="Wang L."/>
            <person name="Lu S."/>
            <person name="Hayward A."/>
            <person name="Sun W."/>
            <person name="Li X."/>
            <person name="Schwartz D.C."/>
            <person name="Wang Y."/>
            <person name="Chen S."/>
        </authorList>
    </citation>
    <scope>NUCLEOTIDE SEQUENCE [LARGE SCALE GENOMIC DNA]</scope>
    <source>
        <strain evidence="2 3">ZZ0214-1</strain>
    </source>
</reference>
<dbReference type="Pfam" id="PF00069">
    <property type="entry name" value="Pkinase"/>
    <property type="match status" value="1"/>
</dbReference>
<dbReference type="PROSITE" id="PS50011">
    <property type="entry name" value="PROTEIN_KINASE_DOM"/>
    <property type="match status" value="1"/>
</dbReference>
<evidence type="ECO:0000313" key="3">
    <source>
        <dbReference type="Proteomes" id="UP000230002"/>
    </source>
</evidence>
<dbReference type="Proteomes" id="UP000230002">
    <property type="component" value="Unassembled WGS sequence"/>
</dbReference>
<dbReference type="InterPro" id="IPR000719">
    <property type="entry name" value="Prot_kinase_dom"/>
</dbReference>
<dbReference type="GO" id="GO:0005634">
    <property type="term" value="C:nucleus"/>
    <property type="evidence" value="ECO:0007669"/>
    <property type="project" value="TreeGrafter"/>
</dbReference>
<keyword evidence="3" id="KW-1185">Reference proteome</keyword>
<dbReference type="GO" id="GO:0005524">
    <property type="term" value="F:ATP binding"/>
    <property type="evidence" value="ECO:0007669"/>
    <property type="project" value="InterPro"/>
</dbReference>
<dbReference type="InterPro" id="IPR011009">
    <property type="entry name" value="Kinase-like_dom_sf"/>
</dbReference>
<dbReference type="PANTHER" id="PTHR44167:SF30">
    <property type="entry name" value="PHOSPHORYLASE KINASE"/>
    <property type="match status" value="1"/>
</dbReference>
<dbReference type="GO" id="GO:0044773">
    <property type="term" value="P:mitotic DNA damage checkpoint signaling"/>
    <property type="evidence" value="ECO:0007669"/>
    <property type="project" value="TreeGrafter"/>
</dbReference>
<accession>A0A2G8SQE0</accession>
<dbReference type="OrthoDB" id="2732257at2759"/>
<dbReference type="CDD" id="cd00180">
    <property type="entry name" value="PKc"/>
    <property type="match status" value="1"/>
</dbReference>
<evidence type="ECO:0000259" key="1">
    <source>
        <dbReference type="PROSITE" id="PS50011"/>
    </source>
</evidence>
<dbReference type="GO" id="GO:0004674">
    <property type="term" value="F:protein serine/threonine kinase activity"/>
    <property type="evidence" value="ECO:0007669"/>
    <property type="project" value="TreeGrafter"/>
</dbReference>
<gene>
    <name evidence="2" type="ORF">GSI_01649</name>
</gene>
<dbReference type="PANTHER" id="PTHR44167">
    <property type="entry name" value="OVARIAN-SPECIFIC SERINE/THREONINE-PROTEIN KINASE LOK-RELATED"/>
    <property type="match status" value="1"/>
</dbReference>
<dbReference type="SMART" id="SM00220">
    <property type="entry name" value="S_TKc"/>
    <property type="match status" value="1"/>
</dbReference>
<name>A0A2G8SQE0_9APHY</name>
<sequence length="378" mass="43876">MSSSSEAKAATEPHPLSNAVLQSGLFEDEFFWRDHQPWLADSGYMLRPRYRLDWEPSWLKSKKNPLTCEDGQSTLRTTIMDAVRTSDGRIVALKQVPKSRYPDEEELNRFLTMSEPQASDPHNHAIPIYDILQSPLDENIVFLVMPYLRRIDTLKFATVGEAVECFRQLFEGLQFLHHHRIAHLDIHVNNLMMDPTPVFSSIPHPTHSYRSYDFKHSVSTRTRTSHPTKYFYIDFGLSWRLPPNDPSPRVGLDVGGDKSVPEYKDRQGRHDPYKVDVYCLGNTIRQYFMDKSYSLEFLRPIITEMVQQDPVKRPSIDKAFEQFEQLRASVSPWTLRSRMVYEDELPLGRLYRGCRHAIRTAFWMATGKPALPTPDLDA</sequence>
<proteinExistence type="predicted"/>
<dbReference type="STRING" id="1077348.A0A2G8SQE0"/>
<dbReference type="SUPFAM" id="SSF56112">
    <property type="entry name" value="Protein kinase-like (PK-like)"/>
    <property type="match status" value="1"/>
</dbReference>
<protein>
    <recommendedName>
        <fullName evidence="1">Protein kinase domain-containing protein</fullName>
    </recommendedName>
</protein>
<comment type="caution">
    <text evidence="2">The sequence shown here is derived from an EMBL/GenBank/DDBJ whole genome shotgun (WGS) entry which is preliminary data.</text>
</comment>
<dbReference type="AlphaFoldDB" id="A0A2G8SQE0"/>
<dbReference type="EMBL" id="AYKW01000002">
    <property type="protein sequence ID" value="PIL35989.1"/>
    <property type="molecule type" value="Genomic_DNA"/>
</dbReference>
<feature type="domain" description="Protein kinase" evidence="1">
    <location>
        <begin position="64"/>
        <end position="378"/>
    </location>
</feature>
<evidence type="ECO:0000313" key="2">
    <source>
        <dbReference type="EMBL" id="PIL35989.1"/>
    </source>
</evidence>